<dbReference type="GO" id="GO:0016887">
    <property type="term" value="F:ATP hydrolysis activity"/>
    <property type="evidence" value="ECO:0007669"/>
    <property type="project" value="InterPro"/>
</dbReference>
<gene>
    <name evidence="5" type="ORF">HP555_08270</name>
</gene>
<dbReference type="Proteomes" id="UP000596092">
    <property type="component" value="Chromosome"/>
</dbReference>
<dbReference type="Pfam" id="PF00004">
    <property type="entry name" value="AAA"/>
    <property type="match status" value="1"/>
</dbReference>
<dbReference type="SMART" id="SM00382">
    <property type="entry name" value="AAA"/>
    <property type="match status" value="1"/>
</dbReference>
<dbReference type="Gene3D" id="3.40.50.300">
    <property type="entry name" value="P-loop containing nucleotide triphosphate hydrolases"/>
    <property type="match status" value="1"/>
</dbReference>
<accession>A0A7T5VDL4</accession>
<keyword evidence="6" id="KW-1185">Reference proteome</keyword>
<dbReference type="InterPro" id="IPR003959">
    <property type="entry name" value="ATPase_AAA_core"/>
</dbReference>
<evidence type="ECO:0000259" key="4">
    <source>
        <dbReference type="SMART" id="SM00382"/>
    </source>
</evidence>
<dbReference type="InterPro" id="IPR027417">
    <property type="entry name" value="P-loop_NTPase"/>
</dbReference>
<comment type="similarity">
    <text evidence="1">Belongs to the AAA ATPase family.</text>
</comment>
<dbReference type="CDD" id="cd19481">
    <property type="entry name" value="RecA-like_protease"/>
    <property type="match status" value="1"/>
</dbReference>
<organism evidence="5 6">
    <name type="scientific">Desulfobulbus oligotrophicus</name>
    <dbReference type="NCBI Taxonomy" id="1909699"/>
    <lineage>
        <taxon>Bacteria</taxon>
        <taxon>Pseudomonadati</taxon>
        <taxon>Thermodesulfobacteriota</taxon>
        <taxon>Desulfobulbia</taxon>
        <taxon>Desulfobulbales</taxon>
        <taxon>Desulfobulbaceae</taxon>
        <taxon>Desulfobulbus</taxon>
    </lineage>
</organism>
<dbReference type="SUPFAM" id="SSF52540">
    <property type="entry name" value="P-loop containing nucleoside triphosphate hydrolases"/>
    <property type="match status" value="1"/>
</dbReference>
<dbReference type="InterPro" id="IPR050221">
    <property type="entry name" value="26S_Proteasome_ATPase"/>
</dbReference>
<keyword evidence="3 5" id="KW-0067">ATP-binding</keyword>
<reference evidence="5 6" key="1">
    <citation type="submission" date="2020-05" db="EMBL/GenBank/DDBJ databases">
        <title>Complete genome of Desulfobulbus oligotrophicus.</title>
        <authorList>
            <person name="Podar M."/>
        </authorList>
    </citation>
    <scope>NUCLEOTIDE SEQUENCE [LARGE SCALE GENOMIC DNA]</scope>
    <source>
        <strain evidence="5 6">Prop6</strain>
    </source>
</reference>
<keyword evidence="2" id="KW-0547">Nucleotide-binding</keyword>
<evidence type="ECO:0000313" key="5">
    <source>
        <dbReference type="EMBL" id="QQG65861.1"/>
    </source>
</evidence>
<feature type="domain" description="AAA+ ATPase" evidence="4">
    <location>
        <begin position="239"/>
        <end position="371"/>
    </location>
</feature>
<dbReference type="RefSeq" id="WP_199261435.1">
    <property type="nucleotide sequence ID" value="NZ_CP054140.1"/>
</dbReference>
<proteinExistence type="inferred from homology"/>
<evidence type="ECO:0000256" key="3">
    <source>
        <dbReference type="ARBA" id="ARBA00022840"/>
    </source>
</evidence>
<evidence type="ECO:0000256" key="1">
    <source>
        <dbReference type="ARBA" id="ARBA00006914"/>
    </source>
</evidence>
<sequence length="450" mass="51914">MTPSAKNALAIDQYLKFLADMLHQRLSRYFEAHPGPTKFDDIKKLVSARDDSELSIFIRRHKLTPEEIIVVLLALAPHVRPEFFDIILSQTLPQAGDFPQIGGTRGKQSRGFMPTGETALFLLAGDNLHRRFELQHIFDSEHLFAQQNILRLNEPEPGEPLLSGRIVMARDYLELFISGRFLRPRLSMDFPAEYISTELSEEELVLPETTWSQLNELEHWINWQAVMMQQWHMRKWIRRGYRALFHGPSGTGKTLAALVLGKKTGKDVFRIDLSMVVSKFIGETEKNLSQLFERARSKDWILFFDEADALFGKRTNVRDAHDKYANQEVAYLLQRIENHDGLVILASNFKTNIDEAFLRRFQSVVYFPLPGPEERYALWQKVMPQHRDVQTPDPKELLTIAKKYELTGANIVNIVQFCCLSALANHTTEITLEALKTGIEREFQKEGKVF</sequence>
<dbReference type="InterPro" id="IPR003593">
    <property type="entry name" value="AAA+_ATPase"/>
</dbReference>
<dbReference type="PANTHER" id="PTHR23073">
    <property type="entry name" value="26S PROTEASOME REGULATORY SUBUNIT"/>
    <property type="match status" value="1"/>
</dbReference>
<dbReference type="KEGG" id="dog:HP555_08270"/>
<dbReference type="EMBL" id="CP054140">
    <property type="protein sequence ID" value="QQG65861.1"/>
    <property type="molecule type" value="Genomic_DNA"/>
</dbReference>
<protein>
    <submittedName>
        <fullName evidence="5">ATP-binding protein</fullName>
    </submittedName>
</protein>
<evidence type="ECO:0000256" key="2">
    <source>
        <dbReference type="ARBA" id="ARBA00022741"/>
    </source>
</evidence>
<name>A0A7T5VDL4_9BACT</name>
<dbReference type="AlphaFoldDB" id="A0A7T5VDL4"/>
<dbReference type="GO" id="GO:0005524">
    <property type="term" value="F:ATP binding"/>
    <property type="evidence" value="ECO:0007669"/>
    <property type="project" value="UniProtKB-KW"/>
</dbReference>
<evidence type="ECO:0000313" key="6">
    <source>
        <dbReference type="Proteomes" id="UP000596092"/>
    </source>
</evidence>